<sequence>MGGDGGVVATSRRYLRGAGTADHTADCKRTSSTEIAQAEKERLQQMMKTCAITGSSLLLNNNNNNKNIVACPYGRLYDKEAAIKALLKRKKSNTEEQGSAAAAVVDIGWHVRGLKDLYPVQFYLDNNNNDNDKASCPISAMELNGAHSAFLMIYNNNQQQKKDQPNVLSEKAIKEMGMNALQEEYGPFERLLRLAPTIANGDFDQICQEWVEVREQDEKKSNKKKKKRNKKNNTQESSSSKRSKIKHHTGNQTKLTSTARSNVAAAVNSNSVFSSIFKSKKAPVSDKEKKDNLFVR</sequence>
<dbReference type="GO" id="GO:0005634">
    <property type="term" value="C:nucleus"/>
    <property type="evidence" value="ECO:0007669"/>
    <property type="project" value="TreeGrafter"/>
</dbReference>
<protein>
    <recommendedName>
        <fullName evidence="3">Replication termination factor 2</fullName>
    </recommendedName>
</protein>
<dbReference type="Pfam" id="PF04641">
    <property type="entry name" value="Rtf2"/>
    <property type="match status" value="1"/>
</dbReference>
<dbReference type="PANTHER" id="PTHR12775">
    <property type="entry name" value="PROTEIN C20ORF43 HOMOLOG"/>
    <property type="match status" value="1"/>
</dbReference>
<reference evidence="2" key="1">
    <citation type="submission" date="2021-01" db="EMBL/GenBank/DDBJ databases">
        <authorList>
            <person name="Corre E."/>
            <person name="Pelletier E."/>
            <person name="Niang G."/>
            <person name="Scheremetjew M."/>
            <person name="Finn R."/>
            <person name="Kale V."/>
            <person name="Holt S."/>
            <person name="Cochrane G."/>
            <person name="Meng A."/>
            <person name="Brown T."/>
            <person name="Cohen L."/>
        </authorList>
    </citation>
    <scope>NUCLEOTIDE SEQUENCE</scope>
    <source>
        <strain evidence="2">CCMP1452</strain>
    </source>
</reference>
<dbReference type="InterPro" id="IPR006735">
    <property type="entry name" value="Rtf2"/>
</dbReference>
<gene>
    <name evidence="2" type="ORF">EANT1437_LOCUS252</name>
</gene>
<dbReference type="PANTHER" id="PTHR12775:SF0">
    <property type="entry name" value="REPLICATION TERMINATION FACTOR 2"/>
    <property type="match status" value="1"/>
</dbReference>
<accession>A0A7S2VYK3</accession>
<evidence type="ECO:0000313" key="2">
    <source>
        <dbReference type="EMBL" id="CAD9656453.1"/>
    </source>
</evidence>
<name>A0A7S2VYK3_9STRA</name>
<organism evidence="2">
    <name type="scientific">Eucampia antarctica</name>
    <dbReference type="NCBI Taxonomy" id="49252"/>
    <lineage>
        <taxon>Eukaryota</taxon>
        <taxon>Sar</taxon>
        <taxon>Stramenopiles</taxon>
        <taxon>Ochrophyta</taxon>
        <taxon>Bacillariophyta</taxon>
        <taxon>Mediophyceae</taxon>
        <taxon>Biddulphiophycidae</taxon>
        <taxon>Hemiaulales</taxon>
        <taxon>Hemiaulaceae</taxon>
        <taxon>Eucampia</taxon>
    </lineage>
</organism>
<dbReference type="AlphaFoldDB" id="A0A7S2VYK3"/>
<feature type="region of interest" description="Disordered" evidence="1">
    <location>
        <begin position="215"/>
        <end position="262"/>
    </location>
</feature>
<dbReference type="EMBL" id="HBHI01000575">
    <property type="protein sequence ID" value="CAD9656453.1"/>
    <property type="molecule type" value="Transcribed_RNA"/>
</dbReference>
<evidence type="ECO:0008006" key="3">
    <source>
        <dbReference type="Google" id="ProtNLM"/>
    </source>
</evidence>
<evidence type="ECO:0000256" key="1">
    <source>
        <dbReference type="SAM" id="MobiDB-lite"/>
    </source>
</evidence>
<feature type="compositionally biased region" description="Polar residues" evidence="1">
    <location>
        <begin position="250"/>
        <end position="260"/>
    </location>
</feature>
<feature type="compositionally biased region" description="Basic residues" evidence="1">
    <location>
        <begin position="221"/>
        <end position="231"/>
    </location>
</feature>
<dbReference type="GO" id="GO:0006274">
    <property type="term" value="P:DNA replication termination"/>
    <property type="evidence" value="ECO:0007669"/>
    <property type="project" value="TreeGrafter"/>
</dbReference>
<proteinExistence type="predicted"/>